<evidence type="ECO:0000256" key="1">
    <source>
        <dbReference type="SAM" id="Phobius"/>
    </source>
</evidence>
<keyword evidence="1" id="KW-0472">Membrane</keyword>
<accession>A0A8B7BTW3</accession>
<dbReference type="RefSeq" id="XP_008785286.1">
    <property type="nucleotide sequence ID" value="XM_008787064.4"/>
</dbReference>
<feature type="transmembrane region" description="Helical" evidence="1">
    <location>
        <begin position="98"/>
        <end position="121"/>
    </location>
</feature>
<keyword evidence="3" id="KW-1185">Reference proteome</keyword>
<evidence type="ECO:0000256" key="2">
    <source>
        <dbReference type="SAM" id="SignalP"/>
    </source>
</evidence>
<evidence type="ECO:0000313" key="4">
    <source>
        <dbReference type="RefSeq" id="XP_008785286.1"/>
    </source>
</evidence>
<dbReference type="PANTHER" id="PTHR35718">
    <property type="entry name" value="EXPRESSED PROTEIN"/>
    <property type="match status" value="1"/>
</dbReference>
<reference evidence="3" key="1">
    <citation type="journal article" date="2019" name="Nat. Commun.">
        <title>Genome-wide association mapping of date palm fruit traits.</title>
        <authorList>
            <person name="Hazzouri K.M."/>
            <person name="Gros-Balthazard M."/>
            <person name="Flowers J.M."/>
            <person name="Copetti D."/>
            <person name="Lemansour A."/>
            <person name="Lebrun M."/>
            <person name="Masmoudi K."/>
            <person name="Ferrand S."/>
            <person name="Dhar M.I."/>
            <person name="Fresquez Z.A."/>
            <person name="Rosas U."/>
            <person name="Zhang J."/>
            <person name="Talag J."/>
            <person name="Lee S."/>
            <person name="Kudrna D."/>
            <person name="Powell R.F."/>
            <person name="Leitch I.J."/>
            <person name="Krueger R.R."/>
            <person name="Wing R.A."/>
            <person name="Amiri K.M.A."/>
            <person name="Purugganan M.D."/>
        </authorList>
    </citation>
    <scope>NUCLEOTIDE SEQUENCE [LARGE SCALE GENOMIC DNA]</scope>
    <source>
        <strain evidence="3">cv. Khalas</strain>
    </source>
</reference>
<feature type="chain" id="PRO_5034207149" evidence="2">
    <location>
        <begin position="19"/>
        <end position="139"/>
    </location>
</feature>
<evidence type="ECO:0000313" key="3">
    <source>
        <dbReference type="Proteomes" id="UP000228380"/>
    </source>
</evidence>
<keyword evidence="2" id="KW-0732">Signal</keyword>
<feature type="signal peptide" evidence="2">
    <location>
        <begin position="1"/>
        <end position="18"/>
    </location>
</feature>
<organism evidence="3 4">
    <name type="scientific">Phoenix dactylifera</name>
    <name type="common">Date palm</name>
    <dbReference type="NCBI Taxonomy" id="42345"/>
    <lineage>
        <taxon>Eukaryota</taxon>
        <taxon>Viridiplantae</taxon>
        <taxon>Streptophyta</taxon>
        <taxon>Embryophyta</taxon>
        <taxon>Tracheophyta</taxon>
        <taxon>Spermatophyta</taxon>
        <taxon>Magnoliopsida</taxon>
        <taxon>Liliopsida</taxon>
        <taxon>Arecaceae</taxon>
        <taxon>Coryphoideae</taxon>
        <taxon>Phoeniceae</taxon>
        <taxon>Phoenix</taxon>
    </lineage>
</organism>
<reference evidence="4" key="2">
    <citation type="submission" date="2025-08" db="UniProtKB">
        <authorList>
            <consortium name="RefSeq"/>
        </authorList>
    </citation>
    <scope>IDENTIFICATION</scope>
    <source>
        <tissue evidence="4">Young leaves</tissue>
    </source>
</reference>
<gene>
    <name evidence="4" type="primary">LOC103703967</name>
</gene>
<proteinExistence type="predicted"/>
<dbReference type="GeneID" id="103703967"/>
<dbReference type="OrthoDB" id="784464at2759"/>
<protein>
    <submittedName>
        <fullName evidence="4">Uncharacterized protein LOC103703967</fullName>
    </submittedName>
</protein>
<dbReference type="Proteomes" id="UP000228380">
    <property type="component" value="Chromosome 5"/>
</dbReference>
<dbReference type="PANTHER" id="PTHR35718:SF1">
    <property type="entry name" value="EXPRESSED PROTEIN"/>
    <property type="match status" value="1"/>
</dbReference>
<name>A0A8B7BTW3_PHODC</name>
<dbReference type="KEGG" id="pda:103703967"/>
<keyword evidence="1" id="KW-0812">Transmembrane</keyword>
<sequence>MAAFVVFSSLLMFSLAHAQLHSIVPQPRAPHGLVFENPMSFSPSAFEFFHPKSSPPAEAPVPLVSSFPGATSSKARAEQVAASVRSAPPSHGGVGAGGVAAVVVGLVFVVLVAMGASYVVAKRRANISRAHALVQPDAV</sequence>
<dbReference type="AlphaFoldDB" id="A0A8B7BTW3"/>
<keyword evidence="1" id="KW-1133">Transmembrane helix</keyword>